<evidence type="ECO:0000256" key="1">
    <source>
        <dbReference type="SAM" id="MobiDB-lite"/>
    </source>
</evidence>
<keyword evidence="3" id="KW-1185">Reference proteome</keyword>
<organism evidence="2 3">
    <name type="scientific">Vespula germanica</name>
    <name type="common">German yellow jacket</name>
    <name type="synonym">Paravespula germanica</name>
    <dbReference type="NCBI Taxonomy" id="30212"/>
    <lineage>
        <taxon>Eukaryota</taxon>
        <taxon>Metazoa</taxon>
        <taxon>Ecdysozoa</taxon>
        <taxon>Arthropoda</taxon>
        <taxon>Hexapoda</taxon>
        <taxon>Insecta</taxon>
        <taxon>Pterygota</taxon>
        <taxon>Neoptera</taxon>
        <taxon>Endopterygota</taxon>
        <taxon>Hymenoptera</taxon>
        <taxon>Apocrita</taxon>
        <taxon>Aculeata</taxon>
        <taxon>Vespoidea</taxon>
        <taxon>Vespidae</taxon>
        <taxon>Vespinae</taxon>
        <taxon>Vespula</taxon>
    </lineage>
</organism>
<comment type="caution">
    <text evidence="2">The sequence shown here is derived from an EMBL/GenBank/DDBJ whole genome shotgun (WGS) entry which is preliminary data.</text>
</comment>
<reference evidence="2" key="1">
    <citation type="journal article" date="2020" name="G3 (Bethesda)">
        <title>High-Quality Assemblies for Three Invasive Social Wasps from the &lt;i&gt;Vespula&lt;/i&gt; Genus.</title>
        <authorList>
            <person name="Harrop T.W.R."/>
            <person name="Guhlin J."/>
            <person name="McLaughlin G.M."/>
            <person name="Permina E."/>
            <person name="Stockwell P."/>
            <person name="Gilligan J."/>
            <person name="Le Lec M.F."/>
            <person name="Gruber M.A.M."/>
            <person name="Quinn O."/>
            <person name="Lovegrove M."/>
            <person name="Duncan E.J."/>
            <person name="Remnant E.J."/>
            <person name="Van Eeckhoven J."/>
            <person name="Graham B."/>
            <person name="Knapp R.A."/>
            <person name="Langford K.W."/>
            <person name="Kronenberg Z."/>
            <person name="Press M.O."/>
            <person name="Eacker S.M."/>
            <person name="Wilson-Rankin E.E."/>
            <person name="Purcell J."/>
            <person name="Lester P.J."/>
            <person name="Dearden P.K."/>
        </authorList>
    </citation>
    <scope>NUCLEOTIDE SEQUENCE</scope>
    <source>
        <strain evidence="2">Linc-1</strain>
    </source>
</reference>
<proteinExistence type="predicted"/>
<feature type="region of interest" description="Disordered" evidence="1">
    <location>
        <begin position="43"/>
        <end position="77"/>
    </location>
</feature>
<feature type="region of interest" description="Disordered" evidence="1">
    <location>
        <begin position="97"/>
        <end position="120"/>
    </location>
</feature>
<name>A0A834JSL9_VESGE</name>
<feature type="compositionally biased region" description="Basic and acidic residues" evidence="1">
    <location>
        <begin position="53"/>
        <end position="63"/>
    </location>
</feature>
<sequence length="161" mass="18235">MRSLLDQSHSIGRYIRSRFQHHRVSSQTVRRLSDTVSPGQWGGLGTFNLGVTRSKEDKGGEGRGEEEEVVSQRRRRRRGVGLATLYSEPTCLLERGVKVKGASGNTGRQPPKRPKPECSAGKRLLAVLKQKEISNPCKDELFVRPPKRNNETENWNVWRNS</sequence>
<protein>
    <submittedName>
        <fullName evidence="2">Uncharacterized protein</fullName>
    </submittedName>
</protein>
<dbReference type="AlphaFoldDB" id="A0A834JSL9"/>
<dbReference type="Proteomes" id="UP000617340">
    <property type="component" value="Unassembled WGS sequence"/>
</dbReference>
<dbReference type="EMBL" id="JACSDZ010000010">
    <property type="protein sequence ID" value="KAF7393370.1"/>
    <property type="molecule type" value="Genomic_DNA"/>
</dbReference>
<gene>
    <name evidence="2" type="ORF">HZH68_010189</name>
</gene>
<evidence type="ECO:0000313" key="3">
    <source>
        <dbReference type="Proteomes" id="UP000617340"/>
    </source>
</evidence>
<evidence type="ECO:0000313" key="2">
    <source>
        <dbReference type="EMBL" id="KAF7393370.1"/>
    </source>
</evidence>
<accession>A0A834JSL9</accession>